<dbReference type="PANTHER" id="PTHR16092:SF14">
    <property type="entry name" value="EXOCYST COMPLEX COMPONENT 1 ISOFORM X1"/>
    <property type="match status" value="1"/>
</dbReference>
<dbReference type="GO" id="GO:0006887">
    <property type="term" value="P:exocytosis"/>
    <property type="evidence" value="ECO:0007669"/>
    <property type="project" value="UniProtKB-KW"/>
</dbReference>
<keyword evidence="4" id="KW-0175">Coiled coil</keyword>
<comment type="caution">
    <text evidence="8">The sequence shown here is derived from an EMBL/GenBank/DDBJ whole genome shotgun (WGS) entry which is preliminary data.</text>
</comment>
<feature type="domain" description="Exocyst complex component Sec3 C-terminal" evidence="7">
    <location>
        <begin position="749"/>
        <end position="1104"/>
    </location>
</feature>
<dbReference type="GO" id="GO:0005546">
    <property type="term" value="F:phosphatidylinositol-4,5-bisphosphate binding"/>
    <property type="evidence" value="ECO:0007669"/>
    <property type="project" value="TreeGrafter"/>
</dbReference>
<feature type="region of interest" description="Disordered" evidence="5">
    <location>
        <begin position="579"/>
        <end position="600"/>
    </location>
</feature>
<evidence type="ECO:0000256" key="3">
    <source>
        <dbReference type="ARBA" id="ARBA00022483"/>
    </source>
</evidence>
<sequence>MSGRALVDAALLREAEALFANTDEILVAAFNVLKIKQQGESTGSQLLKALGAKTFQAKEAPQPRLLCLTVRRRKQARGFKPTLHVLHPGEDAPAAGAGAAAAAAAAAGTKSYPLKSITEIVVPASKYEQIPAHVLEFRFSGTGSYSTRGEVVNQFKLKNSDELQLVLSLVLTLMGQQGYRSPRLSGADSGAAAAWWAGHQAAVLPALGPFAAEVLLPPSPEADGEGAGGGGGARVLLSAKEERDLEELLGLYDLGLGDTAEFQARLAEEHEALEAANVHTIMMTVPAADAVVAQIKKTQSMLEDLDENLMVFDTKLRHMREDIAAIEASNNTLELHSRNNNALMNTLQELLSDLVLPEGVEAVLEGPPFGKDSRLPTITRAAWQLHAQLRRLEPGSTGSLSPYLLQMRVAQEAHATLSDLASRFTAHALGHLRALFSGAVEEVLGGLAAITDKAQKLLPPSHDRLRSAVFRHSELIRCVAALERPLMVKLHAGYCAAVNMLLRKELRSSVAELRRAAALDMQANPIDYNLTAHPARGAAVGAPGSVVGSRGRGGSVMGTSVVGSSEDQDDVGSIAASDHLGGFGGPGPMSTASKQSRSTFRSIVSNRGGGNYDPFNVAIPLHEAWQGLLEGYLPHLLAEAEGAAAVLLLRQCDEHITGPLEDSNAAGGGGRGKEKTKRRRKKRSKGRSGLDAVDEAEEDEEAEEGAAGRGGGGGGAAGAGAGAAGGGGGGGGEGAGARDGQQLSPQGWQVIDALLSGIEAEFMALVDLTAKSHQVLCLPMMALASRCVAALTPRGAVASPLRVALAACHSRLRRNFAAFVEAQKEAVESYGARLAATGSVKTIHVVNFIAQFALMAHHMEVMLSYMPEELLTQLAGGAPVPSEGGAAAAVAGVGLRGGRGPSGDGGGEGAGESGRLRREAVQTAAAWQVRPEVDAVYASLVGLMFASLERVAAADAKHGDRLRAENYAYFVEAVRPLVRHVAALEPYMLQAEAKQEEAVQRYVRAQLAYTNLWRLLEASERIDELLEINTPETVPYEAGFSQSEIRSLIASSMKDIDKKVHKMYARVRKHLGNSNLAFRVWERIYEQLMGRYARLEEQVELCYPALQPLQPPLDALEDVFRGVGPSTTSP</sequence>
<keyword evidence="2" id="KW-0813">Transport</keyword>
<keyword evidence="3" id="KW-0268">Exocytosis</keyword>
<organism evidence="8 9">
    <name type="scientific">Edaphochlamys debaryana</name>
    <dbReference type="NCBI Taxonomy" id="47281"/>
    <lineage>
        <taxon>Eukaryota</taxon>
        <taxon>Viridiplantae</taxon>
        <taxon>Chlorophyta</taxon>
        <taxon>core chlorophytes</taxon>
        <taxon>Chlorophyceae</taxon>
        <taxon>CS clade</taxon>
        <taxon>Chlamydomonadales</taxon>
        <taxon>Chlamydomonadales incertae sedis</taxon>
        <taxon>Edaphochlamys</taxon>
    </lineage>
</organism>
<dbReference type="EMBL" id="JAEHOE010000108">
    <property type="protein sequence ID" value="KAG2486737.1"/>
    <property type="molecule type" value="Genomic_DNA"/>
</dbReference>
<dbReference type="Pfam" id="PF09763">
    <property type="entry name" value="Sec3_CC"/>
    <property type="match status" value="1"/>
</dbReference>
<feature type="region of interest" description="Disordered" evidence="5">
    <location>
        <begin position="658"/>
        <end position="742"/>
    </location>
</feature>
<proteinExistence type="inferred from homology"/>
<dbReference type="OrthoDB" id="27109at2759"/>
<evidence type="ECO:0000259" key="7">
    <source>
        <dbReference type="Pfam" id="PF20654"/>
    </source>
</evidence>
<name>A0A835XL04_9CHLO</name>
<evidence type="ECO:0000259" key="6">
    <source>
        <dbReference type="Pfam" id="PF09763"/>
    </source>
</evidence>
<evidence type="ECO:0000256" key="4">
    <source>
        <dbReference type="ARBA" id="ARBA00023054"/>
    </source>
</evidence>
<feature type="domain" description="Exocyst complex component Sec3 coiled-coil" evidence="6">
    <location>
        <begin position="261"/>
        <end position="387"/>
    </location>
</feature>
<dbReference type="AlphaFoldDB" id="A0A835XL04"/>
<evidence type="ECO:0000256" key="5">
    <source>
        <dbReference type="SAM" id="MobiDB-lite"/>
    </source>
</evidence>
<dbReference type="InterPro" id="IPR019160">
    <property type="entry name" value="Sec3_CC"/>
</dbReference>
<comment type="similarity">
    <text evidence="1">Belongs to the SEC3 family.</text>
</comment>
<evidence type="ECO:0000256" key="2">
    <source>
        <dbReference type="ARBA" id="ARBA00022448"/>
    </source>
</evidence>
<evidence type="ECO:0008006" key="10">
    <source>
        <dbReference type="Google" id="ProtNLM"/>
    </source>
</evidence>
<reference evidence="8" key="1">
    <citation type="journal article" date="2020" name="bioRxiv">
        <title>Comparative genomics of Chlamydomonas.</title>
        <authorList>
            <person name="Craig R.J."/>
            <person name="Hasan A.R."/>
            <person name="Ness R.W."/>
            <person name="Keightley P.D."/>
        </authorList>
    </citation>
    <scope>NUCLEOTIDE SEQUENCE</scope>
    <source>
        <strain evidence="8">CCAP 11/70</strain>
    </source>
</reference>
<dbReference type="GO" id="GO:0000145">
    <property type="term" value="C:exocyst"/>
    <property type="evidence" value="ECO:0007669"/>
    <property type="project" value="InterPro"/>
</dbReference>
<dbReference type="Pfam" id="PF20654">
    <property type="entry name" value="Sec3_C-term"/>
    <property type="match status" value="1"/>
</dbReference>
<protein>
    <recommendedName>
        <fullName evidence="10">Exocyst complex component Sec3</fullName>
    </recommendedName>
</protein>
<evidence type="ECO:0000313" key="8">
    <source>
        <dbReference type="EMBL" id="KAG2486737.1"/>
    </source>
</evidence>
<dbReference type="GO" id="GO:0005886">
    <property type="term" value="C:plasma membrane"/>
    <property type="evidence" value="ECO:0007669"/>
    <property type="project" value="TreeGrafter"/>
</dbReference>
<accession>A0A835XL04</accession>
<feature type="compositionally biased region" description="Acidic residues" evidence="5">
    <location>
        <begin position="692"/>
        <end position="704"/>
    </location>
</feature>
<gene>
    <name evidence="8" type="ORF">HYH03_014663</name>
</gene>
<dbReference type="InterPro" id="IPR048628">
    <property type="entry name" value="Sec3_C"/>
</dbReference>
<keyword evidence="9" id="KW-1185">Reference proteome</keyword>
<evidence type="ECO:0000256" key="1">
    <source>
        <dbReference type="ARBA" id="ARBA00006518"/>
    </source>
</evidence>
<feature type="compositionally biased region" description="Basic residues" evidence="5">
    <location>
        <begin position="674"/>
        <end position="686"/>
    </location>
</feature>
<dbReference type="Proteomes" id="UP000612055">
    <property type="component" value="Unassembled WGS sequence"/>
</dbReference>
<dbReference type="GO" id="GO:0006893">
    <property type="term" value="P:Golgi to plasma membrane transport"/>
    <property type="evidence" value="ECO:0007669"/>
    <property type="project" value="TreeGrafter"/>
</dbReference>
<evidence type="ECO:0000313" key="9">
    <source>
        <dbReference type="Proteomes" id="UP000612055"/>
    </source>
</evidence>
<dbReference type="PANTHER" id="PTHR16092">
    <property type="entry name" value="SEC3/SYNTAXIN-RELATED"/>
    <property type="match status" value="1"/>
</dbReference>
<feature type="compositionally biased region" description="Gly residues" evidence="5">
    <location>
        <begin position="707"/>
        <end position="737"/>
    </location>
</feature>
<feature type="compositionally biased region" description="Polar residues" evidence="5">
    <location>
        <begin position="590"/>
        <end position="600"/>
    </location>
</feature>